<proteinExistence type="predicted"/>
<dbReference type="RefSeq" id="WP_090467845.1">
    <property type="nucleotide sequence ID" value="NZ_FNRV01000001.1"/>
</dbReference>
<sequence>MITDREVALEQALVAIIGAAIASGLDVKTLLDDAAAGLLGNAPYRWVGHPHVSNAIQVMSDAHTQALSTAPAS</sequence>
<dbReference type="Proteomes" id="UP000199665">
    <property type="component" value="Unassembled WGS sequence"/>
</dbReference>
<reference evidence="1 2" key="1">
    <citation type="submission" date="2016-10" db="EMBL/GenBank/DDBJ databases">
        <authorList>
            <person name="Varghese N."/>
            <person name="Submissions S."/>
        </authorList>
    </citation>
    <scope>NUCLEOTIDE SEQUENCE [LARGE SCALE GENOMIC DNA]</scope>
    <source>
        <strain evidence="1 2">DSM 18327</strain>
    </source>
</reference>
<protein>
    <submittedName>
        <fullName evidence="1">Uncharacterized protein</fullName>
    </submittedName>
</protein>
<organism evidence="1 2">
    <name type="scientific">Pseudomonas mohnii</name>
    <dbReference type="NCBI Taxonomy" id="395600"/>
    <lineage>
        <taxon>Bacteria</taxon>
        <taxon>Pseudomonadati</taxon>
        <taxon>Pseudomonadota</taxon>
        <taxon>Gammaproteobacteria</taxon>
        <taxon>Pseudomonadales</taxon>
        <taxon>Pseudomonadaceae</taxon>
        <taxon>Pseudomonas</taxon>
    </lineage>
</organism>
<evidence type="ECO:0000313" key="1">
    <source>
        <dbReference type="EMBL" id="SED31501.1"/>
    </source>
</evidence>
<evidence type="ECO:0000313" key="2">
    <source>
        <dbReference type="Proteomes" id="UP000199665"/>
    </source>
</evidence>
<gene>
    <name evidence="1" type="ORF">SAMN05216205_4886</name>
</gene>
<comment type="caution">
    <text evidence="1">The sequence shown here is derived from an EMBL/GenBank/DDBJ whole genome shotgun (WGS) entry which is preliminary data.</text>
</comment>
<accession>A0ABY0YC45</accession>
<dbReference type="EMBL" id="FNRV01000001">
    <property type="protein sequence ID" value="SED31501.1"/>
    <property type="molecule type" value="Genomic_DNA"/>
</dbReference>
<name>A0ABY0YC45_9PSED</name>
<keyword evidence="2" id="KW-1185">Reference proteome</keyword>